<keyword evidence="3" id="KW-1185">Reference proteome</keyword>
<protein>
    <recommendedName>
        <fullName evidence="1">Reverse transcriptase domain-containing protein</fullName>
    </recommendedName>
</protein>
<organism evidence="2 3">
    <name type="scientific">Gossypium arboreum</name>
    <name type="common">Tree cotton</name>
    <name type="synonym">Gossypium nanking</name>
    <dbReference type="NCBI Taxonomy" id="29729"/>
    <lineage>
        <taxon>Eukaryota</taxon>
        <taxon>Viridiplantae</taxon>
        <taxon>Streptophyta</taxon>
        <taxon>Embryophyta</taxon>
        <taxon>Tracheophyta</taxon>
        <taxon>Spermatophyta</taxon>
        <taxon>Magnoliopsida</taxon>
        <taxon>eudicotyledons</taxon>
        <taxon>Gunneridae</taxon>
        <taxon>Pentapetalae</taxon>
        <taxon>rosids</taxon>
        <taxon>malvids</taxon>
        <taxon>Malvales</taxon>
        <taxon>Malvaceae</taxon>
        <taxon>Malvoideae</taxon>
        <taxon>Gossypium</taxon>
    </lineage>
</organism>
<dbReference type="InterPro" id="IPR043502">
    <property type="entry name" value="DNA/RNA_pol_sf"/>
</dbReference>
<name>A0ABR0MCG2_GOSAR</name>
<dbReference type="EMBL" id="JARKNE010000013">
    <property type="protein sequence ID" value="KAK5770908.1"/>
    <property type="molecule type" value="Genomic_DNA"/>
</dbReference>
<evidence type="ECO:0000313" key="3">
    <source>
        <dbReference type="Proteomes" id="UP001358586"/>
    </source>
</evidence>
<feature type="domain" description="Reverse transcriptase" evidence="1">
    <location>
        <begin position="1"/>
        <end position="141"/>
    </location>
</feature>
<comment type="caution">
    <text evidence="2">The sequence shown here is derived from an EMBL/GenBank/DDBJ whole genome shotgun (WGS) entry which is preliminary data.</text>
</comment>
<dbReference type="PROSITE" id="PS50878">
    <property type="entry name" value="RT_POL"/>
    <property type="match status" value="1"/>
</dbReference>
<evidence type="ECO:0000259" key="1">
    <source>
        <dbReference type="PROSITE" id="PS50878"/>
    </source>
</evidence>
<dbReference type="PANTHER" id="PTHR33116:SF86">
    <property type="entry name" value="REVERSE TRANSCRIPTASE DOMAIN-CONTAINING PROTEIN"/>
    <property type="match status" value="1"/>
</dbReference>
<reference evidence="2 3" key="1">
    <citation type="submission" date="2023-03" db="EMBL/GenBank/DDBJ databases">
        <title>WGS of Gossypium arboreum.</title>
        <authorList>
            <person name="Yu D."/>
        </authorList>
    </citation>
    <scope>NUCLEOTIDE SEQUENCE [LARGE SCALE GENOMIC DNA]</scope>
    <source>
        <tissue evidence="2">Leaf</tissue>
    </source>
</reference>
<dbReference type="InterPro" id="IPR000477">
    <property type="entry name" value="RT_dom"/>
</dbReference>
<gene>
    <name evidence="2" type="ORF">PVK06_047065</name>
</gene>
<dbReference type="Pfam" id="PF00078">
    <property type="entry name" value="RVT_1"/>
    <property type="match status" value="1"/>
</dbReference>
<accession>A0ABR0MCG2</accession>
<proteinExistence type="predicted"/>
<dbReference type="SUPFAM" id="SSF56672">
    <property type="entry name" value="DNA/RNA polymerases"/>
    <property type="match status" value="1"/>
</dbReference>
<dbReference type="Proteomes" id="UP001358586">
    <property type="component" value="Chromosome 13"/>
</dbReference>
<evidence type="ECO:0000313" key="2">
    <source>
        <dbReference type="EMBL" id="KAK5770908.1"/>
    </source>
</evidence>
<dbReference type="PANTHER" id="PTHR33116">
    <property type="entry name" value="REVERSE TRANSCRIPTASE ZINC-BINDING DOMAIN-CONTAINING PROTEIN-RELATED-RELATED"/>
    <property type="match status" value="1"/>
</dbReference>
<sequence>MQILWNRVPTKKIRPARGIRQGCPLSPYLFVLCMEWLGHSFQIVVNTEEWSPIRLSRSIPALSHLFFADNLVIFAKADKKHSMLLKDILERFWTYSGHRINVRKTNIFFSIGVDEIMSNQISRFMGFQKFQNLGIYLGIPLLHSRITKGTLEFVVEKVRAKLQSWDVKQLSIAGRLTLAKSILLTIPNYFMQSIQIPKGVSEEIE</sequence>